<name>A0A383E0A7_9ZZZZ</name>
<feature type="non-terminal residue" evidence="1">
    <location>
        <position position="31"/>
    </location>
</feature>
<organism evidence="1">
    <name type="scientific">marine metagenome</name>
    <dbReference type="NCBI Taxonomy" id="408172"/>
    <lineage>
        <taxon>unclassified sequences</taxon>
        <taxon>metagenomes</taxon>
        <taxon>ecological metagenomes</taxon>
    </lineage>
</organism>
<dbReference type="AlphaFoldDB" id="A0A383E0A7"/>
<sequence length="31" mass="3367">MIRQAVKCNPHELAADTLELPAIIARLANGH</sequence>
<accession>A0A383E0A7</accession>
<evidence type="ECO:0000313" key="1">
    <source>
        <dbReference type="EMBL" id="SVE49880.1"/>
    </source>
</evidence>
<dbReference type="EMBL" id="UINC01221512">
    <property type="protein sequence ID" value="SVE49880.1"/>
    <property type="molecule type" value="Genomic_DNA"/>
</dbReference>
<proteinExistence type="predicted"/>
<reference evidence="1" key="1">
    <citation type="submission" date="2018-05" db="EMBL/GenBank/DDBJ databases">
        <authorList>
            <person name="Lanie J.A."/>
            <person name="Ng W.-L."/>
            <person name="Kazmierczak K.M."/>
            <person name="Andrzejewski T.M."/>
            <person name="Davidsen T.M."/>
            <person name="Wayne K.J."/>
            <person name="Tettelin H."/>
            <person name="Glass J.I."/>
            <person name="Rusch D."/>
            <person name="Podicherti R."/>
            <person name="Tsui H.-C.T."/>
            <person name="Winkler M.E."/>
        </authorList>
    </citation>
    <scope>NUCLEOTIDE SEQUENCE</scope>
</reference>
<protein>
    <submittedName>
        <fullName evidence="1">Uncharacterized protein</fullName>
    </submittedName>
</protein>
<gene>
    <name evidence="1" type="ORF">METZ01_LOCUS502734</name>
</gene>